<dbReference type="STRING" id="27342.A0A0H2RZW9"/>
<dbReference type="Proteomes" id="UP000053477">
    <property type="component" value="Unassembled WGS sequence"/>
</dbReference>
<evidence type="ECO:0000313" key="4">
    <source>
        <dbReference type="Proteomes" id="UP000053477"/>
    </source>
</evidence>
<feature type="region of interest" description="Disordered" evidence="1">
    <location>
        <begin position="135"/>
        <end position="193"/>
    </location>
</feature>
<dbReference type="OrthoDB" id="3248508at2759"/>
<evidence type="ECO:0000259" key="2">
    <source>
        <dbReference type="Pfam" id="PF12697"/>
    </source>
</evidence>
<sequence>MTSENQITVRLIYIHGFRGDHTSFQAFPTDLHKRLEPRLPKNITLLSMLYPTYKSVRPISEATTHFLDWLKLQIDPPGPVILLAHSMGGLLAADAALSQRPEAARIIGMTFFDVPFLGMHPHVILSGIASLFPKDDEKPKSEKEMNNHSAVQLPETPSVDSLPDDLRSITSTDDSRSPPEPAEGEQRAPKHHHHLHGFSLSAKIDGFASKHAANPFVIWLKRHKDDPFTSMYRWIAKNLEFGICMFDPPELVDRFSRLRKWKGRWINYWTETVGDAGIPALKYQDSASSHSGIIPNSTADLQLIHRSTSDASSISELDEIGDYDHNDILKLQQEIRQQRVEENLHNKRPPRHFIVLPGKEARDSWEKVKIRHAEDEVQAHCGLFIRKLNDEYDFLVSRVAGLIDYWCKDVEAPSRGSMQEITM</sequence>
<dbReference type="EMBL" id="KQ086029">
    <property type="protein sequence ID" value="KLO10321.1"/>
    <property type="molecule type" value="Genomic_DNA"/>
</dbReference>
<gene>
    <name evidence="3" type="ORF">SCHPADRAFT_906969</name>
</gene>
<dbReference type="AlphaFoldDB" id="A0A0H2RZW9"/>
<dbReference type="Pfam" id="PF12697">
    <property type="entry name" value="Abhydrolase_6"/>
    <property type="match status" value="1"/>
</dbReference>
<accession>A0A0H2RZW9</accession>
<dbReference type="InterPro" id="IPR029058">
    <property type="entry name" value="AB_hydrolase_fold"/>
</dbReference>
<dbReference type="SUPFAM" id="SSF53474">
    <property type="entry name" value="alpha/beta-Hydrolases"/>
    <property type="match status" value="1"/>
</dbReference>
<evidence type="ECO:0000313" key="3">
    <source>
        <dbReference type="EMBL" id="KLO10321.1"/>
    </source>
</evidence>
<reference evidence="3 4" key="1">
    <citation type="submission" date="2015-04" db="EMBL/GenBank/DDBJ databases">
        <title>Complete genome sequence of Schizopora paradoxa KUC8140, a cosmopolitan wood degrader in East Asia.</title>
        <authorList>
            <consortium name="DOE Joint Genome Institute"/>
            <person name="Min B."/>
            <person name="Park H."/>
            <person name="Jang Y."/>
            <person name="Kim J.-J."/>
            <person name="Kim K.H."/>
            <person name="Pangilinan J."/>
            <person name="Lipzen A."/>
            <person name="Riley R."/>
            <person name="Grigoriev I.V."/>
            <person name="Spatafora J.W."/>
            <person name="Choi I.-G."/>
        </authorList>
    </citation>
    <scope>NUCLEOTIDE SEQUENCE [LARGE SCALE GENOMIC DNA]</scope>
    <source>
        <strain evidence="3 4">KUC8140</strain>
    </source>
</reference>
<dbReference type="PANTHER" id="PTHR47842:SF3">
    <property type="entry name" value="DUF676 DOMAIN-CONTAINING PROTEIN"/>
    <property type="match status" value="1"/>
</dbReference>
<dbReference type="Gene3D" id="3.40.50.1820">
    <property type="entry name" value="alpha/beta hydrolase"/>
    <property type="match status" value="1"/>
</dbReference>
<protein>
    <recommendedName>
        <fullName evidence="2">AB hydrolase-1 domain-containing protein</fullName>
    </recommendedName>
</protein>
<dbReference type="InParanoid" id="A0A0H2RZW9"/>
<proteinExistence type="predicted"/>
<feature type="domain" description="AB hydrolase-1" evidence="2">
    <location>
        <begin position="12"/>
        <end position="129"/>
    </location>
</feature>
<keyword evidence="4" id="KW-1185">Reference proteome</keyword>
<dbReference type="InterPro" id="IPR000073">
    <property type="entry name" value="AB_hydrolase_1"/>
</dbReference>
<evidence type="ECO:0000256" key="1">
    <source>
        <dbReference type="SAM" id="MobiDB-lite"/>
    </source>
</evidence>
<organism evidence="3 4">
    <name type="scientific">Schizopora paradoxa</name>
    <dbReference type="NCBI Taxonomy" id="27342"/>
    <lineage>
        <taxon>Eukaryota</taxon>
        <taxon>Fungi</taxon>
        <taxon>Dikarya</taxon>
        <taxon>Basidiomycota</taxon>
        <taxon>Agaricomycotina</taxon>
        <taxon>Agaricomycetes</taxon>
        <taxon>Hymenochaetales</taxon>
        <taxon>Schizoporaceae</taxon>
        <taxon>Schizopora</taxon>
    </lineage>
</organism>
<feature type="compositionally biased region" description="Basic and acidic residues" evidence="1">
    <location>
        <begin position="135"/>
        <end position="146"/>
    </location>
</feature>
<dbReference type="PANTHER" id="PTHR47842">
    <property type="entry name" value="EXPRESSED PROTEIN"/>
    <property type="match status" value="1"/>
</dbReference>
<name>A0A0H2RZW9_9AGAM</name>